<proteinExistence type="predicted"/>
<organism evidence="8 9">
    <name type="scientific">Ascodesmis nigricans</name>
    <dbReference type="NCBI Taxonomy" id="341454"/>
    <lineage>
        <taxon>Eukaryota</taxon>
        <taxon>Fungi</taxon>
        <taxon>Dikarya</taxon>
        <taxon>Ascomycota</taxon>
        <taxon>Pezizomycotina</taxon>
        <taxon>Pezizomycetes</taxon>
        <taxon>Pezizales</taxon>
        <taxon>Ascodesmidaceae</taxon>
        <taxon>Ascodesmis</taxon>
    </lineage>
</organism>
<feature type="transmembrane region" description="Helical" evidence="7">
    <location>
        <begin position="400"/>
        <end position="421"/>
    </location>
</feature>
<dbReference type="GO" id="GO:0005886">
    <property type="term" value="C:plasma membrane"/>
    <property type="evidence" value="ECO:0007669"/>
    <property type="project" value="TreeGrafter"/>
</dbReference>
<dbReference type="PANTHER" id="PTHR19432:SF76">
    <property type="entry name" value="TRANSPORTER, PUTATIVE (EUROFUNG)-RELATED"/>
    <property type="match status" value="1"/>
</dbReference>
<dbReference type="EMBL" id="ML220114">
    <property type="protein sequence ID" value="TGZ82699.1"/>
    <property type="molecule type" value="Genomic_DNA"/>
</dbReference>
<evidence type="ECO:0000256" key="2">
    <source>
        <dbReference type="ARBA" id="ARBA00022448"/>
    </source>
</evidence>
<feature type="region of interest" description="Disordered" evidence="6">
    <location>
        <begin position="423"/>
        <end position="462"/>
    </location>
</feature>
<evidence type="ECO:0000256" key="7">
    <source>
        <dbReference type="SAM" id="Phobius"/>
    </source>
</evidence>
<dbReference type="AlphaFoldDB" id="A0A4S2N0R5"/>
<feature type="transmembrane region" description="Helical" evidence="7">
    <location>
        <begin position="369"/>
        <end position="394"/>
    </location>
</feature>
<feature type="transmembrane region" description="Helical" evidence="7">
    <location>
        <begin position="172"/>
        <end position="191"/>
    </location>
</feature>
<keyword evidence="3 7" id="KW-0812">Transmembrane</keyword>
<feature type="transmembrane region" description="Helical" evidence="7">
    <location>
        <begin position="312"/>
        <end position="333"/>
    </location>
</feature>
<feature type="transmembrane region" description="Helical" evidence="7">
    <location>
        <begin position="510"/>
        <end position="537"/>
    </location>
</feature>
<name>A0A4S2N0R5_9PEZI</name>
<gene>
    <name evidence="8" type="ORF">EX30DRAFT_393977</name>
</gene>
<dbReference type="Proteomes" id="UP000298138">
    <property type="component" value="Unassembled WGS sequence"/>
</dbReference>
<evidence type="ECO:0000313" key="9">
    <source>
        <dbReference type="Proteomes" id="UP000298138"/>
    </source>
</evidence>
<dbReference type="Gene3D" id="1.20.1250.20">
    <property type="entry name" value="MFS general substrate transporter like domains"/>
    <property type="match status" value="1"/>
</dbReference>
<keyword evidence="9" id="KW-1185">Reference proteome</keyword>
<keyword evidence="5 7" id="KW-0472">Membrane</keyword>
<feature type="transmembrane region" description="Helical" evidence="7">
    <location>
        <begin position="203"/>
        <end position="223"/>
    </location>
</feature>
<accession>A0A4S2N0R5</accession>
<feature type="transmembrane region" description="Helical" evidence="7">
    <location>
        <begin position="127"/>
        <end position="152"/>
    </location>
</feature>
<dbReference type="OrthoDB" id="28755at2759"/>
<evidence type="ECO:0000256" key="5">
    <source>
        <dbReference type="ARBA" id="ARBA00023136"/>
    </source>
</evidence>
<evidence type="ECO:0000313" key="8">
    <source>
        <dbReference type="EMBL" id="TGZ82699.1"/>
    </source>
</evidence>
<evidence type="ECO:0000256" key="4">
    <source>
        <dbReference type="ARBA" id="ARBA00022989"/>
    </source>
</evidence>
<evidence type="ECO:0000256" key="6">
    <source>
        <dbReference type="SAM" id="MobiDB-lite"/>
    </source>
</evidence>
<keyword evidence="2" id="KW-0813">Transport</keyword>
<feature type="transmembrane region" description="Helical" evidence="7">
    <location>
        <begin position="57"/>
        <end position="77"/>
    </location>
</feature>
<dbReference type="GO" id="GO:0008506">
    <property type="term" value="F:sucrose:proton symporter activity"/>
    <property type="evidence" value="ECO:0007669"/>
    <property type="project" value="TreeGrafter"/>
</dbReference>
<protein>
    <submittedName>
        <fullName evidence="8">MFS general substrate transporter</fullName>
    </submittedName>
</protein>
<feature type="transmembrane region" description="Helical" evidence="7">
    <location>
        <begin position="557"/>
        <end position="580"/>
    </location>
</feature>
<dbReference type="SUPFAM" id="SSF103473">
    <property type="entry name" value="MFS general substrate transporter"/>
    <property type="match status" value="1"/>
</dbReference>
<dbReference type="STRING" id="341454.A0A4S2N0R5"/>
<dbReference type="Pfam" id="PF13347">
    <property type="entry name" value="MFS_2"/>
    <property type="match status" value="1"/>
</dbReference>
<comment type="subcellular location">
    <subcellularLocation>
        <location evidence="1">Membrane</location>
        <topology evidence="1">Multi-pass membrane protein</topology>
    </subcellularLocation>
</comment>
<evidence type="ECO:0000256" key="1">
    <source>
        <dbReference type="ARBA" id="ARBA00004141"/>
    </source>
</evidence>
<dbReference type="InParanoid" id="A0A4S2N0R5"/>
<evidence type="ECO:0000256" key="3">
    <source>
        <dbReference type="ARBA" id="ARBA00022692"/>
    </source>
</evidence>
<feature type="transmembrane region" description="Helical" evidence="7">
    <location>
        <begin position="21"/>
        <end position="45"/>
    </location>
</feature>
<reference evidence="8 9" key="1">
    <citation type="submission" date="2019-04" db="EMBL/GenBank/DDBJ databases">
        <title>Comparative genomics and transcriptomics to analyze fruiting body development in filamentous ascomycetes.</title>
        <authorList>
            <consortium name="DOE Joint Genome Institute"/>
            <person name="Lutkenhaus R."/>
            <person name="Traeger S."/>
            <person name="Breuer J."/>
            <person name="Kuo A."/>
            <person name="Lipzen A."/>
            <person name="Pangilinan J."/>
            <person name="Dilworth D."/>
            <person name="Sandor L."/>
            <person name="Poggeler S."/>
            <person name="Barry K."/>
            <person name="Grigoriev I.V."/>
            <person name="Nowrousian M."/>
        </authorList>
    </citation>
    <scope>NUCLEOTIDE SEQUENCE [LARGE SCALE GENOMIC DNA]</scope>
    <source>
        <strain evidence="8 9">CBS 389.68</strain>
    </source>
</reference>
<dbReference type="PANTHER" id="PTHR19432">
    <property type="entry name" value="SUGAR TRANSPORTER"/>
    <property type="match status" value="1"/>
</dbReference>
<feature type="transmembrane region" description="Helical" evidence="7">
    <location>
        <begin position="244"/>
        <end position="268"/>
    </location>
</feature>
<feature type="transmembrane region" description="Helical" evidence="7">
    <location>
        <begin position="89"/>
        <end position="107"/>
    </location>
</feature>
<sequence>MTSTWAGTPSIKGSSDAVRMALLTISLSGVQLVWGIEMAYCAPYLLSLGLTKSLMSLVWNVGPISGMICQPIVGVVADRSTSRFGRRRPVIMLGSIAVAMALFVLGWTKEIVGLFFEESDFAKRVTIVLAVLAIYLVDFAINAVQACCRALIVDTLPQSQQQHGSAWASRMIAVGNIAGYFAGMVDLVGIFGKTFGDTQFKQLMVVSAVLLMICVGITCFSVTERVLISRKAEGNQGILAIFKTIWSTLFNLPSNIRAICIILFWAWIGWFPFQVYSTTFVGEVLKRYDTGMRSQLSSTEDQVGAITRVGSMALVLFSCMSLAASVTLPWIIVAPESDELHKPGNAKGIFQKCLDALEPFKPDLTTTWIYGHLSFGVLMLLTLFASTVSFATILVTLSGVAWALMTWAPFSLVGEMIIRLNGNDTRPRNRRSSNAPYRGSYTPVSTSDDHHHQQQEMVEMQVSRTSLSSSVPPFSVSDLEAARRLRASPSGEGGRNGGEEEESANELSGIYLGILNIFACLPQMVGSFISFIIFSLLEPGKSPEFSGDEDVEAPTTGVNAIAVCLGIGGLCTLVAAHYTARFRAIYV</sequence>
<dbReference type="InterPro" id="IPR036259">
    <property type="entry name" value="MFS_trans_sf"/>
</dbReference>
<keyword evidence="4 7" id="KW-1133">Transmembrane helix</keyword>